<organism evidence="1 2">
    <name type="scientific">Gloeobacter violaceus (strain ATCC 29082 / PCC 7421)</name>
    <dbReference type="NCBI Taxonomy" id="251221"/>
    <lineage>
        <taxon>Bacteria</taxon>
        <taxon>Bacillati</taxon>
        <taxon>Cyanobacteriota</taxon>
        <taxon>Cyanophyceae</taxon>
        <taxon>Gloeobacterales</taxon>
        <taxon>Gloeobacteraceae</taxon>
        <taxon>Gloeobacter</taxon>
    </lineage>
</organism>
<accession>Q7NEX6</accession>
<dbReference type="InParanoid" id="Q7NEX6"/>
<dbReference type="PhylomeDB" id="Q7NEX6"/>
<dbReference type="AlphaFoldDB" id="Q7NEX6"/>
<dbReference type="HOGENOM" id="CLU_160065_1_0_3"/>
<proteinExistence type="predicted"/>
<reference evidence="1 2" key="2">
    <citation type="journal article" date="2003" name="DNA Res.">
        <title>Complete genome structure of Gloeobacter violaceus PCC 7421, a cyanobacterium that lacks thylakoids (supplement).</title>
        <authorList>
            <person name="Nakamura Y."/>
            <person name="Kaneko T."/>
            <person name="Sato S."/>
            <person name="Mimuro M."/>
            <person name="Miyashita H."/>
            <person name="Tsuchiya T."/>
            <person name="Sasamoto S."/>
            <person name="Watanabe A."/>
            <person name="Kawashima K."/>
            <person name="Kishida Y."/>
            <person name="Kiyokawa C."/>
            <person name="Kohara M."/>
            <person name="Matsumoto M."/>
            <person name="Matsuno A."/>
            <person name="Nakazaki N."/>
            <person name="Shimpo S."/>
            <person name="Takeuchi C."/>
            <person name="Yamada M."/>
            <person name="Tabata S."/>
        </authorList>
    </citation>
    <scope>NUCLEOTIDE SEQUENCE [LARGE SCALE GENOMIC DNA]</scope>
    <source>
        <strain evidence="2">ATCC 29082 / PCC 7421</strain>
    </source>
</reference>
<dbReference type="Pfam" id="PF11691">
    <property type="entry name" value="DUF3288"/>
    <property type="match status" value="1"/>
</dbReference>
<dbReference type="Proteomes" id="UP000000557">
    <property type="component" value="Chromosome"/>
</dbReference>
<name>Q7NEX6_GLOVI</name>
<dbReference type="EnsemblBacteria" id="BAC91692">
    <property type="protein sequence ID" value="BAC91692"/>
    <property type="gene ID" value="BAC91692"/>
</dbReference>
<keyword evidence="2" id="KW-1185">Reference proteome</keyword>
<dbReference type="InterPro" id="IPR021705">
    <property type="entry name" value="DUF3288"/>
</dbReference>
<sequence>MGLSTMHQTHPQYHKDRQAVNQLMQDAPGDYPLAELARLLIRYRGFPGAEDIQRDLQGMLKTWQLTEEALFERTRLIHTSRPVYRNSDASQEDWF</sequence>
<protein>
    <submittedName>
        <fullName evidence="1">Gsl3751 protein</fullName>
    </submittedName>
</protein>
<gene>
    <name evidence="1" type="ordered locus">gsl3751</name>
</gene>
<dbReference type="OrthoDB" id="514226at2"/>
<evidence type="ECO:0000313" key="2">
    <source>
        <dbReference type="Proteomes" id="UP000000557"/>
    </source>
</evidence>
<dbReference type="KEGG" id="gvi:gsl3751"/>
<evidence type="ECO:0000313" key="1">
    <source>
        <dbReference type="EMBL" id="BAC91692.1"/>
    </source>
</evidence>
<dbReference type="eggNOG" id="ENOG5032Y24">
    <property type="taxonomic scope" value="Bacteria"/>
</dbReference>
<reference evidence="1 2" key="1">
    <citation type="journal article" date="2003" name="DNA Res.">
        <title>Complete genome structure of Gloeobacter violaceus PCC 7421, a cyanobacterium that lacks thylakoids.</title>
        <authorList>
            <person name="Nakamura Y."/>
            <person name="Kaneko T."/>
            <person name="Sato S."/>
            <person name="Mimuro M."/>
            <person name="Miyashita H."/>
            <person name="Tsuchiya T."/>
            <person name="Sasamoto S."/>
            <person name="Watanabe A."/>
            <person name="Kawashima K."/>
            <person name="Kishida Y."/>
            <person name="Kiyokawa C."/>
            <person name="Kohara M."/>
            <person name="Matsumoto M."/>
            <person name="Matsuno A."/>
            <person name="Nakazaki N."/>
            <person name="Shimpo S."/>
            <person name="Takeuchi C."/>
            <person name="Yamada M."/>
            <person name="Tabata S."/>
        </authorList>
    </citation>
    <scope>NUCLEOTIDE SEQUENCE [LARGE SCALE GENOMIC DNA]</scope>
    <source>
        <strain evidence="2">ATCC 29082 / PCC 7421</strain>
    </source>
</reference>
<dbReference type="EMBL" id="BA000045">
    <property type="protein sequence ID" value="BAC91692.1"/>
    <property type="molecule type" value="Genomic_DNA"/>
</dbReference>
<dbReference type="STRING" id="251221.gene:10761267"/>